<organism evidence="1 2">
    <name type="scientific">Thalassiosira pseudonana</name>
    <name type="common">Marine diatom</name>
    <name type="synonym">Cyclotella nana</name>
    <dbReference type="NCBI Taxonomy" id="35128"/>
    <lineage>
        <taxon>Eukaryota</taxon>
        <taxon>Sar</taxon>
        <taxon>Stramenopiles</taxon>
        <taxon>Ochrophyta</taxon>
        <taxon>Bacillariophyta</taxon>
        <taxon>Coscinodiscophyceae</taxon>
        <taxon>Thalassiosirophycidae</taxon>
        <taxon>Thalassiosirales</taxon>
        <taxon>Thalassiosiraceae</taxon>
        <taxon>Thalassiosira</taxon>
    </lineage>
</organism>
<dbReference type="EMBL" id="CM000638">
    <property type="protein sequence ID" value="EED96685.1"/>
    <property type="molecule type" value="Genomic_DNA"/>
</dbReference>
<dbReference type="Proteomes" id="UP000001449">
    <property type="component" value="Chromosome 1"/>
</dbReference>
<keyword evidence="2" id="KW-1185">Reference proteome</keyword>
<reference evidence="1 2" key="2">
    <citation type="journal article" date="2008" name="Nature">
        <title>The Phaeodactylum genome reveals the evolutionary history of diatom genomes.</title>
        <authorList>
            <person name="Bowler C."/>
            <person name="Allen A.E."/>
            <person name="Badger J.H."/>
            <person name="Grimwood J."/>
            <person name="Jabbari K."/>
            <person name="Kuo A."/>
            <person name="Maheswari U."/>
            <person name="Martens C."/>
            <person name="Maumus F."/>
            <person name="Otillar R.P."/>
            <person name="Rayko E."/>
            <person name="Salamov A."/>
            <person name="Vandepoele K."/>
            <person name="Beszteri B."/>
            <person name="Gruber A."/>
            <person name="Heijde M."/>
            <person name="Katinka M."/>
            <person name="Mock T."/>
            <person name="Valentin K."/>
            <person name="Verret F."/>
            <person name="Berges J.A."/>
            <person name="Brownlee C."/>
            <person name="Cadoret J.P."/>
            <person name="Chiovitti A."/>
            <person name="Choi C.J."/>
            <person name="Coesel S."/>
            <person name="De Martino A."/>
            <person name="Detter J.C."/>
            <person name="Durkin C."/>
            <person name="Falciatore A."/>
            <person name="Fournet J."/>
            <person name="Haruta M."/>
            <person name="Huysman M.J."/>
            <person name="Jenkins B.D."/>
            <person name="Jiroutova K."/>
            <person name="Jorgensen R.E."/>
            <person name="Joubert Y."/>
            <person name="Kaplan A."/>
            <person name="Kroger N."/>
            <person name="Kroth P.G."/>
            <person name="La Roche J."/>
            <person name="Lindquist E."/>
            <person name="Lommer M."/>
            <person name="Martin-Jezequel V."/>
            <person name="Lopez P.J."/>
            <person name="Lucas S."/>
            <person name="Mangogna M."/>
            <person name="McGinnis K."/>
            <person name="Medlin L.K."/>
            <person name="Montsant A."/>
            <person name="Oudot-Le Secq M.P."/>
            <person name="Napoli C."/>
            <person name="Obornik M."/>
            <person name="Parker M.S."/>
            <person name="Petit J.L."/>
            <person name="Porcel B.M."/>
            <person name="Poulsen N."/>
            <person name="Robison M."/>
            <person name="Rychlewski L."/>
            <person name="Rynearson T.A."/>
            <person name="Schmutz J."/>
            <person name="Shapiro H."/>
            <person name="Siaut M."/>
            <person name="Stanley M."/>
            <person name="Sussman M.R."/>
            <person name="Taylor A.R."/>
            <person name="Vardi A."/>
            <person name="von Dassow P."/>
            <person name="Vyverman W."/>
            <person name="Willis A."/>
            <person name="Wyrwicz L.S."/>
            <person name="Rokhsar D.S."/>
            <person name="Weissenbach J."/>
            <person name="Armbrust E.V."/>
            <person name="Green B.R."/>
            <person name="Van de Peer Y."/>
            <person name="Grigoriev I.V."/>
        </authorList>
    </citation>
    <scope>NUCLEOTIDE SEQUENCE [LARGE SCALE GENOMIC DNA]</scope>
    <source>
        <strain evidence="1 2">CCMP1335</strain>
    </source>
</reference>
<dbReference type="RefSeq" id="XP_002287044.1">
    <property type="nucleotide sequence ID" value="XM_002287008.1"/>
</dbReference>
<dbReference type="HOGENOM" id="CLU_1528225_0_0_1"/>
<dbReference type="KEGG" id="tps:THAPSDRAFT_1914"/>
<dbReference type="GeneID" id="7445503"/>
<sequence>MALKNVSVVVISDKENVIQVDSLNVVDDKIVAKNTLLYSEQESDTVCTRSITTWSDDGINDEDCYDHWVFASDSKLLEHQEASGPSAIKLKVNFGSVTVRAYDIILGDNPSCSYGPPIAIDGLHFVENSPIDVNEYEYNHASKRSIKDMRLNYYQRMNILTNAGYTKKEINKSKSS</sequence>
<accession>B8BSA3</accession>
<evidence type="ECO:0000313" key="1">
    <source>
        <dbReference type="EMBL" id="EED96685.1"/>
    </source>
</evidence>
<name>B8BSA3_THAPS</name>
<evidence type="ECO:0000313" key="2">
    <source>
        <dbReference type="Proteomes" id="UP000001449"/>
    </source>
</evidence>
<proteinExistence type="predicted"/>
<dbReference type="AlphaFoldDB" id="B8BSA3"/>
<reference evidence="1 2" key="1">
    <citation type="journal article" date="2004" name="Science">
        <title>The genome of the diatom Thalassiosira pseudonana: ecology, evolution, and metabolism.</title>
        <authorList>
            <person name="Armbrust E.V."/>
            <person name="Berges J.A."/>
            <person name="Bowler C."/>
            <person name="Green B.R."/>
            <person name="Martinez D."/>
            <person name="Putnam N.H."/>
            <person name="Zhou S."/>
            <person name="Allen A.E."/>
            <person name="Apt K.E."/>
            <person name="Bechner M."/>
            <person name="Brzezinski M.A."/>
            <person name="Chaal B.K."/>
            <person name="Chiovitti A."/>
            <person name="Davis A.K."/>
            <person name="Demarest M.S."/>
            <person name="Detter J.C."/>
            <person name="Glavina T."/>
            <person name="Goodstein D."/>
            <person name="Hadi M.Z."/>
            <person name="Hellsten U."/>
            <person name="Hildebrand M."/>
            <person name="Jenkins B.D."/>
            <person name="Jurka J."/>
            <person name="Kapitonov V.V."/>
            <person name="Kroger N."/>
            <person name="Lau W.W."/>
            <person name="Lane T.W."/>
            <person name="Larimer F.W."/>
            <person name="Lippmeier J.C."/>
            <person name="Lucas S."/>
            <person name="Medina M."/>
            <person name="Montsant A."/>
            <person name="Obornik M."/>
            <person name="Parker M.S."/>
            <person name="Palenik B."/>
            <person name="Pazour G.J."/>
            <person name="Richardson P.M."/>
            <person name="Rynearson T.A."/>
            <person name="Saito M.A."/>
            <person name="Schwartz D.C."/>
            <person name="Thamatrakoln K."/>
            <person name="Valentin K."/>
            <person name="Vardi A."/>
            <person name="Wilkerson F.P."/>
            <person name="Rokhsar D.S."/>
        </authorList>
    </citation>
    <scope>NUCLEOTIDE SEQUENCE [LARGE SCALE GENOMIC DNA]</scope>
    <source>
        <strain evidence="1 2">CCMP1335</strain>
    </source>
</reference>
<gene>
    <name evidence="1" type="ORF">THAPSDRAFT_1914</name>
</gene>
<dbReference type="InParanoid" id="B8BSA3"/>
<dbReference type="PaxDb" id="35128-Thaps1914"/>
<protein>
    <submittedName>
        <fullName evidence="1">Uncharacterized protein</fullName>
    </submittedName>
</protein>